<evidence type="ECO:0000256" key="4">
    <source>
        <dbReference type="ARBA" id="ARBA00022989"/>
    </source>
</evidence>
<dbReference type="GO" id="GO:0005886">
    <property type="term" value="C:plasma membrane"/>
    <property type="evidence" value="ECO:0007669"/>
    <property type="project" value="UniProtKB-SubCell"/>
</dbReference>
<keyword evidence="2" id="KW-1003">Cell membrane</keyword>
<organism evidence="8 9">
    <name type="scientific">Campylobacter hyointestinalis subsp. hyointestinalis</name>
    <dbReference type="NCBI Taxonomy" id="91352"/>
    <lineage>
        <taxon>Bacteria</taxon>
        <taxon>Pseudomonadati</taxon>
        <taxon>Campylobacterota</taxon>
        <taxon>Epsilonproteobacteria</taxon>
        <taxon>Campylobacterales</taxon>
        <taxon>Campylobacteraceae</taxon>
        <taxon>Campylobacter</taxon>
    </lineage>
</organism>
<feature type="transmembrane region" description="Helical" evidence="6">
    <location>
        <begin position="59"/>
        <end position="79"/>
    </location>
</feature>
<dbReference type="InterPro" id="IPR000620">
    <property type="entry name" value="EamA_dom"/>
</dbReference>
<feature type="transmembrane region" description="Helical" evidence="6">
    <location>
        <begin position="267"/>
        <end position="284"/>
    </location>
</feature>
<accession>A0A9W5EXN0</accession>
<reference evidence="8 9" key="1">
    <citation type="submission" date="2015-11" db="EMBL/GenBank/DDBJ databases">
        <authorList>
            <consortium name="Pathogen Informatics"/>
        </authorList>
    </citation>
    <scope>NUCLEOTIDE SEQUENCE [LARGE SCALE GENOMIC DNA]</scope>
    <source>
        <strain evidence="8 9">006A-0191</strain>
    </source>
</reference>
<feature type="transmembrane region" description="Helical" evidence="6">
    <location>
        <begin position="290"/>
        <end position="309"/>
    </location>
</feature>
<feature type="transmembrane region" description="Helical" evidence="6">
    <location>
        <begin position="117"/>
        <end position="137"/>
    </location>
</feature>
<feature type="transmembrane region" description="Helical" evidence="6">
    <location>
        <begin position="91"/>
        <end position="111"/>
    </location>
</feature>
<dbReference type="InterPro" id="IPR037185">
    <property type="entry name" value="EmrE-like"/>
</dbReference>
<feature type="transmembrane region" description="Helical" evidence="6">
    <location>
        <begin position="203"/>
        <end position="222"/>
    </location>
</feature>
<proteinExistence type="predicted"/>
<dbReference type="Proteomes" id="UP000052257">
    <property type="component" value="Unassembled WGS sequence"/>
</dbReference>
<evidence type="ECO:0000313" key="9">
    <source>
        <dbReference type="Proteomes" id="UP000052257"/>
    </source>
</evidence>
<protein>
    <submittedName>
        <fullName evidence="8">Integral membrane protein</fullName>
    </submittedName>
</protein>
<gene>
    <name evidence="8" type="ORF">ERS739220_00890</name>
</gene>
<feature type="domain" description="EamA" evidence="7">
    <location>
        <begin position="32"/>
        <end position="160"/>
    </location>
</feature>
<feature type="transmembrane region" description="Helical" evidence="6">
    <location>
        <begin position="30"/>
        <end position="47"/>
    </location>
</feature>
<dbReference type="AlphaFoldDB" id="A0A9W5EXN0"/>
<dbReference type="PANTHER" id="PTHR32322">
    <property type="entry name" value="INNER MEMBRANE TRANSPORTER"/>
    <property type="match status" value="1"/>
</dbReference>
<keyword evidence="5 6" id="KW-0472">Membrane</keyword>
<sequence length="318" mass="35847">MVLATKDYTHFLNLDLKWYNGQNMTANKNFFYFLLFLSMVAWGGSWVNMKILVDYDDPFNLIFIRFGIAAIAMIPIIYLLGHSFKIDLKSLVVSILAGICLISYMFCFYYGTKYGTASLGGAMVTTMIPIITFVILIFLRKRKAGAKDIFALFLGALGVGTMLNVWKFDMQSILAVQNLYYVSAAFLWAILTIISAKSKISPIVFTFYLYVMSSFIDAALFVKFDEIGSFDKIFWINMILISFGATVFANAIYFLGVEKLGAAEVSSFVFLVPFCAILLSFIFLSEDIKVSIVVGTVLTLWAVKLLNNIKIFKFKSVR</sequence>
<feature type="domain" description="EamA" evidence="7">
    <location>
        <begin position="179"/>
        <end position="306"/>
    </location>
</feature>
<evidence type="ECO:0000256" key="6">
    <source>
        <dbReference type="SAM" id="Phobius"/>
    </source>
</evidence>
<feature type="transmembrane region" description="Helical" evidence="6">
    <location>
        <begin position="149"/>
        <end position="166"/>
    </location>
</feature>
<keyword evidence="4 6" id="KW-1133">Transmembrane helix</keyword>
<evidence type="ECO:0000259" key="7">
    <source>
        <dbReference type="Pfam" id="PF00892"/>
    </source>
</evidence>
<evidence type="ECO:0000313" key="8">
    <source>
        <dbReference type="EMBL" id="CUU77686.1"/>
    </source>
</evidence>
<dbReference type="SUPFAM" id="SSF103481">
    <property type="entry name" value="Multidrug resistance efflux transporter EmrE"/>
    <property type="match status" value="2"/>
</dbReference>
<dbReference type="Pfam" id="PF00892">
    <property type="entry name" value="EamA"/>
    <property type="match status" value="2"/>
</dbReference>
<dbReference type="InterPro" id="IPR050638">
    <property type="entry name" value="AA-Vitamin_Transporters"/>
</dbReference>
<dbReference type="PANTHER" id="PTHR32322:SF18">
    <property type="entry name" value="S-ADENOSYLMETHIONINE_S-ADENOSYLHOMOCYSTEINE TRANSPORTER"/>
    <property type="match status" value="1"/>
</dbReference>
<feature type="transmembrane region" description="Helical" evidence="6">
    <location>
        <begin position="178"/>
        <end position="196"/>
    </location>
</feature>
<feature type="transmembrane region" description="Helical" evidence="6">
    <location>
        <begin position="234"/>
        <end position="255"/>
    </location>
</feature>
<name>A0A9W5EXN0_CAMHY</name>
<evidence type="ECO:0000256" key="3">
    <source>
        <dbReference type="ARBA" id="ARBA00022692"/>
    </source>
</evidence>
<evidence type="ECO:0000256" key="2">
    <source>
        <dbReference type="ARBA" id="ARBA00022475"/>
    </source>
</evidence>
<comment type="subcellular location">
    <subcellularLocation>
        <location evidence="1">Cell membrane</location>
        <topology evidence="1">Multi-pass membrane protein</topology>
    </subcellularLocation>
</comment>
<comment type="caution">
    <text evidence="8">The sequence shown here is derived from an EMBL/GenBank/DDBJ whole genome shotgun (WGS) entry which is preliminary data.</text>
</comment>
<dbReference type="EMBL" id="FAUW01000002">
    <property type="protein sequence ID" value="CUU77686.1"/>
    <property type="molecule type" value="Genomic_DNA"/>
</dbReference>
<dbReference type="RefSeq" id="WP_232051105.1">
    <property type="nucleotide sequence ID" value="NZ_CBCRTP010000012.1"/>
</dbReference>
<evidence type="ECO:0000256" key="1">
    <source>
        <dbReference type="ARBA" id="ARBA00004651"/>
    </source>
</evidence>
<keyword evidence="3 6" id="KW-0812">Transmembrane</keyword>
<evidence type="ECO:0000256" key="5">
    <source>
        <dbReference type="ARBA" id="ARBA00023136"/>
    </source>
</evidence>